<evidence type="ECO:0000259" key="11">
    <source>
        <dbReference type="PROSITE" id="PS50262"/>
    </source>
</evidence>
<dbReference type="PRINTS" id="PR00237">
    <property type="entry name" value="GPCRRHODOPSN"/>
</dbReference>
<dbReference type="OrthoDB" id="6117944at2759"/>
<feature type="transmembrane region" description="Helical" evidence="10">
    <location>
        <begin position="134"/>
        <end position="153"/>
    </location>
</feature>
<dbReference type="GO" id="GO:0005886">
    <property type="term" value="C:plasma membrane"/>
    <property type="evidence" value="ECO:0007669"/>
    <property type="project" value="UniProtKB-SubCell"/>
</dbReference>
<feature type="transmembrane region" description="Helical" evidence="10">
    <location>
        <begin position="102"/>
        <end position="122"/>
    </location>
</feature>
<dbReference type="Gene3D" id="1.20.1070.10">
    <property type="entry name" value="Rhodopsin 7-helix transmembrane proteins"/>
    <property type="match status" value="1"/>
</dbReference>
<comment type="subcellular location">
    <subcellularLocation>
        <location evidence="1">Cell membrane</location>
        <topology evidence="1">Multi-pass membrane protein</topology>
    </subcellularLocation>
</comment>
<dbReference type="AlphaFoldDB" id="A0A6A4WK29"/>
<dbReference type="PROSITE" id="PS50262">
    <property type="entry name" value="G_PROTEIN_RECEP_F1_2"/>
    <property type="match status" value="1"/>
</dbReference>
<dbReference type="InterPro" id="IPR000276">
    <property type="entry name" value="GPCR_Rhodpsn"/>
</dbReference>
<comment type="similarity">
    <text evidence="2">Belongs to the G-protein coupled receptor 1 family.</text>
</comment>
<keyword evidence="9" id="KW-0807">Transducer</keyword>
<organism evidence="12 13">
    <name type="scientific">Amphibalanus amphitrite</name>
    <name type="common">Striped barnacle</name>
    <name type="synonym">Balanus amphitrite</name>
    <dbReference type="NCBI Taxonomy" id="1232801"/>
    <lineage>
        <taxon>Eukaryota</taxon>
        <taxon>Metazoa</taxon>
        <taxon>Ecdysozoa</taxon>
        <taxon>Arthropoda</taxon>
        <taxon>Crustacea</taxon>
        <taxon>Multicrustacea</taxon>
        <taxon>Cirripedia</taxon>
        <taxon>Thoracica</taxon>
        <taxon>Thoracicalcarea</taxon>
        <taxon>Balanomorpha</taxon>
        <taxon>Balanoidea</taxon>
        <taxon>Balanidae</taxon>
        <taxon>Amphibalaninae</taxon>
        <taxon>Amphibalanus</taxon>
    </lineage>
</organism>
<keyword evidence="3" id="KW-1003">Cell membrane</keyword>
<comment type="caution">
    <text evidence="12">The sequence shown here is derived from an EMBL/GenBank/DDBJ whole genome shotgun (WGS) entry which is preliminary data.</text>
</comment>
<evidence type="ECO:0000256" key="6">
    <source>
        <dbReference type="ARBA" id="ARBA00023040"/>
    </source>
</evidence>
<evidence type="ECO:0000256" key="10">
    <source>
        <dbReference type="SAM" id="Phobius"/>
    </source>
</evidence>
<reference evidence="12 13" key="1">
    <citation type="submission" date="2019-07" db="EMBL/GenBank/DDBJ databases">
        <title>Draft genome assembly of a fouling barnacle, Amphibalanus amphitrite (Darwin, 1854): The first reference genome for Thecostraca.</title>
        <authorList>
            <person name="Kim W."/>
        </authorList>
    </citation>
    <scope>NUCLEOTIDE SEQUENCE [LARGE SCALE GENOMIC DNA]</scope>
    <source>
        <strain evidence="12">SNU_AA5</strain>
        <tissue evidence="12">Soma without cirri and trophi</tissue>
    </source>
</reference>
<dbReference type="EMBL" id="VIIS01001074">
    <property type="protein sequence ID" value="KAF0302291.1"/>
    <property type="molecule type" value="Genomic_DNA"/>
</dbReference>
<evidence type="ECO:0000256" key="2">
    <source>
        <dbReference type="ARBA" id="ARBA00010663"/>
    </source>
</evidence>
<dbReference type="PANTHER" id="PTHR24228">
    <property type="entry name" value="B2 BRADYKININ RECEPTOR/ANGIOTENSIN II RECEPTOR"/>
    <property type="match status" value="1"/>
</dbReference>
<evidence type="ECO:0000256" key="9">
    <source>
        <dbReference type="ARBA" id="ARBA00023224"/>
    </source>
</evidence>
<keyword evidence="6" id="KW-0297">G-protein coupled receptor</keyword>
<dbReference type="Proteomes" id="UP000440578">
    <property type="component" value="Unassembled WGS sequence"/>
</dbReference>
<sequence length="212" mass="24189">MMPPLLEVWGRLGLNERTFSCTILKKDGKSPKKMLFAIGILIPCVIIITCYTLIFIKVRRSRRAIRGHSMHGTRGSANITVQHGQQKDAAARKEDLRITKMMATIFFAFLACFFPLMLVNVFDDDDVRYPTLHVIASVLAWMSSVINPFIYAFSNRNYRKAYRQLLCGKRRPSSTHSAASRSASSRTFFTDVFQFNAKAESLVQKNGRRQDK</sequence>
<evidence type="ECO:0000256" key="8">
    <source>
        <dbReference type="ARBA" id="ARBA00023170"/>
    </source>
</evidence>
<accession>A0A6A4WK29</accession>
<evidence type="ECO:0000256" key="5">
    <source>
        <dbReference type="ARBA" id="ARBA00022989"/>
    </source>
</evidence>
<dbReference type="SUPFAM" id="SSF81321">
    <property type="entry name" value="Family A G protein-coupled receptor-like"/>
    <property type="match status" value="1"/>
</dbReference>
<dbReference type="PANTHER" id="PTHR24228:SF71">
    <property type="entry name" value="PROTEIN TRAPPED IN ENDODERM-1"/>
    <property type="match status" value="1"/>
</dbReference>
<dbReference type="Pfam" id="PF00001">
    <property type="entry name" value="7tm_1"/>
    <property type="match status" value="1"/>
</dbReference>
<protein>
    <submittedName>
        <fullName evidence="12">Protein trapped in endoderm-1</fullName>
    </submittedName>
</protein>
<evidence type="ECO:0000256" key="4">
    <source>
        <dbReference type="ARBA" id="ARBA00022692"/>
    </source>
</evidence>
<evidence type="ECO:0000313" key="12">
    <source>
        <dbReference type="EMBL" id="KAF0302291.1"/>
    </source>
</evidence>
<evidence type="ECO:0000313" key="13">
    <source>
        <dbReference type="Proteomes" id="UP000440578"/>
    </source>
</evidence>
<evidence type="ECO:0000256" key="3">
    <source>
        <dbReference type="ARBA" id="ARBA00022475"/>
    </source>
</evidence>
<keyword evidence="4 10" id="KW-0812">Transmembrane</keyword>
<keyword evidence="13" id="KW-1185">Reference proteome</keyword>
<evidence type="ECO:0000256" key="1">
    <source>
        <dbReference type="ARBA" id="ARBA00004651"/>
    </source>
</evidence>
<dbReference type="InterPro" id="IPR017452">
    <property type="entry name" value="GPCR_Rhodpsn_7TM"/>
</dbReference>
<dbReference type="GO" id="GO:0004930">
    <property type="term" value="F:G protein-coupled receptor activity"/>
    <property type="evidence" value="ECO:0007669"/>
    <property type="project" value="UniProtKB-KW"/>
</dbReference>
<feature type="domain" description="G-protein coupled receptors family 1 profile" evidence="11">
    <location>
        <begin position="1"/>
        <end position="151"/>
    </location>
</feature>
<feature type="transmembrane region" description="Helical" evidence="10">
    <location>
        <begin position="34"/>
        <end position="56"/>
    </location>
</feature>
<gene>
    <name evidence="12" type="primary">Tre1_3</name>
    <name evidence="12" type="ORF">FJT64_025590</name>
</gene>
<keyword evidence="7 10" id="KW-0472">Membrane</keyword>
<proteinExistence type="inferred from homology"/>
<evidence type="ECO:0000256" key="7">
    <source>
        <dbReference type="ARBA" id="ARBA00023136"/>
    </source>
</evidence>
<keyword evidence="8" id="KW-0675">Receptor</keyword>
<keyword evidence="5 10" id="KW-1133">Transmembrane helix</keyword>
<name>A0A6A4WK29_AMPAM</name>